<feature type="domain" description="DDE Tnp4" evidence="3">
    <location>
        <begin position="47"/>
        <end position="148"/>
    </location>
</feature>
<reference evidence="5" key="1">
    <citation type="submission" date="2025-08" db="UniProtKB">
        <authorList>
            <consortium name="RefSeq"/>
        </authorList>
    </citation>
    <scope>IDENTIFICATION</scope>
    <source>
        <tissue evidence="5">Whole organism</tissue>
    </source>
</reference>
<evidence type="ECO:0000313" key="4">
    <source>
        <dbReference type="Proteomes" id="UP000504606"/>
    </source>
</evidence>
<dbReference type="GO" id="GO:0046872">
    <property type="term" value="F:metal ion binding"/>
    <property type="evidence" value="ECO:0007669"/>
    <property type="project" value="UniProtKB-KW"/>
</dbReference>
<sequence length="164" mass="18719">MSLSRYVIVLSEMSPRYIRWPNAFEREEIKTAYEEQYGFPGAVGAIDGVHMATAPRIQPQNYVNRHHTYSILVPLCCTNLLYRDVCCGESGAVGDVRNFKRSPLSRNLTRPELLSEGEHLIGDEAYTCTDMLYIDFCSNKQKYDNMTVQYSIASLYLTASQKLK</sequence>
<evidence type="ECO:0000256" key="1">
    <source>
        <dbReference type="ARBA" id="ARBA00001968"/>
    </source>
</evidence>
<accession>A0A6J1SEB2</accession>
<dbReference type="Proteomes" id="UP000504606">
    <property type="component" value="Unplaced"/>
</dbReference>
<keyword evidence="2" id="KW-0479">Metal-binding</keyword>
<dbReference type="AlphaFoldDB" id="A0A6J1SEB2"/>
<protein>
    <submittedName>
        <fullName evidence="5">Uncharacterized protein LOC113206949</fullName>
    </submittedName>
</protein>
<evidence type="ECO:0000256" key="2">
    <source>
        <dbReference type="ARBA" id="ARBA00022723"/>
    </source>
</evidence>
<dbReference type="InterPro" id="IPR027806">
    <property type="entry name" value="HARBI1_dom"/>
</dbReference>
<dbReference type="Pfam" id="PF13359">
    <property type="entry name" value="DDE_Tnp_4"/>
    <property type="match status" value="1"/>
</dbReference>
<dbReference type="GeneID" id="113206949"/>
<dbReference type="OrthoDB" id="2668416at2759"/>
<evidence type="ECO:0000313" key="5">
    <source>
        <dbReference type="RefSeq" id="XP_026279033.2"/>
    </source>
</evidence>
<gene>
    <name evidence="5" type="primary">LOC113206949</name>
</gene>
<evidence type="ECO:0000259" key="3">
    <source>
        <dbReference type="Pfam" id="PF13359"/>
    </source>
</evidence>
<organism evidence="4 5">
    <name type="scientific">Frankliniella occidentalis</name>
    <name type="common">Western flower thrips</name>
    <name type="synonym">Euthrips occidentalis</name>
    <dbReference type="NCBI Taxonomy" id="133901"/>
    <lineage>
        <taxon>Eukaryota</taxon>
        <taxon>Metazoa</taxon>
        <taxon>Ecdysozoa</taxon>
        <taxon>Arthropoda</taxon>
        <taxon>Hexapoda</taxon>
        <taxon>Insecta</taxon>
        <taxon>Pterygota</taxon>
        <taxon>Neoptera</taxon>
        <taxon>Paraneoptera</taxon>
        <taxon>Thysanoptera</taxon>
        <taxon>Terebrantia</taxon>
        <taxon>Thripoidea</taxon>
        <taxon>Thripidae</taxon>
        <taxon>Frankliniella</taxon>
    </lineage>
</organism>
<proteinExistence type="predicted"/>
<comment type="cofactor">
    <cofactor evidence="1">
        <name>a divalent metal cation</name>
        <dbReference type="ChEBI" id="CHEBI:60240"/>
    </cofactor>
</comment>
<dbReference type="KEGG" id="foc:113206949"/>
<name>A0A6J1SEB2_FRAOC</name>
<dbReference type="RefSeq" id="XP_026279033.2">
    <property type="nucleotide sequence ID" value="XM_026423248.2"/>
</dbReference>
<keyword evidence="4" id="KW-1185">Reference proteome</keyword>